<evidence type="ECO:0000313" key="3">
    <source>
        <dbReference type="Proteomes" id="UP000033874"/>
    </source>
</evidence>
<dbReference type="Proteomes" id="UP000033874">
    <property type="component" value="Unassembled WGS sequence"/>
</dbReference>
<keyword evidence="3" id="KW-1185">Reference proteome</keyword>
<dbReference type="PATRIC" id="fig|56193.3.peg.4444"/>
<keyword evidence="2" id="KW-0808">Transferase</keyword>
<dbReference type="InterPro" id="IPR000182">
    <property type="entry name" value="GNAT_dom"/>
</dbReference>
<dbReference type="EMBL" id="LBIC01000011">
    <property type="protein sequence ID" value="KKW90215.1"/>
    <property type="molecule type" value="Genomic_DNA"/>
</dbReference>
<dbReference type="AlphaFoldDB" id="A0A0M3AK50"/>
<comment type="caution">
    <text evidence="2">The sequence shown here is derived from an EMBL/GenBank/DDBJ whole genome shotgun (WGS) entry which is preliminary data.</text>
</comment>
<evidence type="ECO:0000259" key="1">
    <source>
        <dbReference type="PROSITE" id="PS51186"/>
    </source>
</evidence>
<proteinExistence type="predicted"/>
<dbReference type="STRING" id="56193.YP76_21130"/>
<protein>
    <submittedName>
        <fullName evidence="2">Histone acetyltransferase</fullName>
    </submittedName>
</protein>
<dbReference type="GO" id="GO:0016747">
    <property type="term" value="F:acyltransferase activity, transferring groups other than amino-acyl groups"/>
    <property type="evidence" value="ECO:0007669"/>
    <property type="project" value="InterPro"/>
</dbReference>
<dbReference type="CDD" id="cd04301">
    <property type="entry name" value="NAT_SF"/>
    <property type="match status" value="1"/>
</dbReference>
<sequence length="182" mass="20621">MSAQASLATAAPEVRIKWATAEWERSAAFALRRDIFCEEQGIFSESDRDEIDAFAIPLVAVRQDDDGRELVVGTVRIHEDRDTPRTWWGSRLAVAQAYRGRAAGRIGADLIRLAVSSAHARGCERFLANVQSQNALLFQRLHWRSLEEFDWFGRSHHRMEADLTHYPPFRTPEVGFLVDGLG</sequence>
<dbReference type="SUPFAM" id="SSF55729">
    <property type="entry name" value="Acyl-CoA N-acyltransferases (Nat)"/>
    <property type="match status" value="1"/>
</dbReference>
<accession>A0A0M3AK50</accession>
<dbReference type="Gene3D" id="3.40.630.30">
    <property type="match status" value="1"/>
</dbReference>
<gene>
    <name evidence="2" type="ORF">YP76_21130</name>
</gene>
<dbReference type="InterPro" id="IPR016181">
    <property type="entry name" value="Acyl_CoA_acyltransferase"/>
</dbReference>
<reference evidence="2 3" key="1">
    <citation type="submission" date="2015-04" db="EMBL/GenBank/DDBJ databases">
        <title>Genome sequence of aromatic hydrocarbons-degrading Sphingobium chungbukense DJ77.</title>
        <authorList>
            <person name="Kim Y.-C."/>
            <person name="Chae J.-C."/>
        </authorList>
    </citation>
    <scope>NUCLEOTIDE SEQUENCE [LARGE SCALE GENOMIC DNA]</scope>
    <source>
        <strain evidence="2 3">DJ77</strain>
    </source>
</reference>
<dbReference type="PROSITE" id="PS51186">
    <property type="entry name" value="GNAT"/>
    <property type="match status" value="1"/>
</dbReference>
<organism evidence="2 3">
    <name type="scientific">Sphingobium chungbukense</name>
    <dbReference type="NCBI Taxonomy" id="56193"/>
    <lineage>
        <taxon>Bacteria</taxon>
        <taxon>Pseudomonadati</taxon>
        <taxon>Pseudomonadota</taxon>
        <taxon>Alphaproteobacteria</taxon>
        <taxon>Sphingomonadales</taxon>
        <taxon>Sphingomonadaceae</taxon>
        <taxon>Sphingobium</taxon>
    </lineage>
</organism>
<feature type="domain" description="N-acetyltransferase" evidence="1">
    <location>
        <begin position="14"/>
        <end position="173"/>
    </location>
</feature>
<dbReference type="RefSeq" id="WP_046765586.1">
    <property type="nucleotide sequence ID" value="NZ_LBIC01000011.1"/>
</dbReference>
<dbReference type="NCBIfam" id="TIGR04045">
    <property type="entry name" value="MSMEG_0567_GNAT"/>
    <property type="match status" value="1"/>
</dbReference>
<name>A0A0M3AK50_9SPHN</name>
<evidence type="ECO:0000313" key="2">
    <source>
        <dbReference type="EMBL" id="KKW90215.1"/>
    </source>
</evidence>
<dbReference type="InterPro" id="IPR024035">
    <property type="entry name" value="MSMEG_0567_GNAT"/>
</dbReference>
<dbReference type="Pfam" id="PF00583">
    <property type="entry name" value="Acetyltransf_1"/>
    <property type="match status" value="1"/>
</dbReference>